<evidence type="ECO:0000256" key="4">
    <source>
        <dbReference type="ARBA" id="ARBA00022692"/>
    </source>
</evidence>
<evidence type="ECO:0000256" key="5">
    <source>
        <dbReference type="ARBA" id="ARBA00022989"/>
    </source>
</evidence>
<feature type="domain" description="Sulfatase N-terminal" evidence="9">
    <location>
        <begin position="298"/>
        <end position="591"/>
    </location>
</feature>
<feature type="transmembrane region" description="Helical" evidence="8">
    <location>
        <begin position="35"/>
        <end position="56"/>
    </location>
</feature>
<keyword evidence="5 8" id="KW-1133">Transmembrane helix</keyword>
<organism evidence="10 11">
    <name type="scientific">Candidatus Egerieisoma faecipullorum</name>
    <dbReference type="NCBI Taxonomy" id="2840963"/>
    <lineage>
        <taxon>Bacteria</taxon>
        <taxon>Bacillati</taxon>
        <taxon>Bacillota</taxon>
        <taxon>Clostridia</taxon>
        <taxon>Eubacteriales</taxon>
        <taxon>Clostridiaceae</taxon>
        <taxon>Clostridiaceae incertae sedis</taxon>
        <taxon>Candidatus Egerieisoma</taxon>
    </lineage>
</organism>
<comment type="subcellular location">
    <subcellularLocation>
        <location evidence="1">Cell membrane</location>
        <topology evidence="1">Multi-pass membrane protein</topology>
    </subcellularLocation>
</comment>
<feature type="transmembrane region" description="Helical" evidence="8">
    <location>
        <begin position="68"/>
        <end position="88"/>
    </location>
</feature>
<keyword evidence="10" id="KW-0378">Hydrolase</keyword>
<name>A0A9D1I8U7_9CLOT</name>
<dbReference type="Gene3D" id="3.30.1120.170">
    <property type="match status" value="1"/>
</dbReference>
<feature type="transmembrane region" description="Helical" evidence="8">
    <location>
        <begin position="153"/>
        <end position="175"/>
    </location>
</feature>
<accession>A0A9D1I8U7</accession>
<dbReference type="PANTHER" id="PTHR47371">
    <property type="entry name" value="LIPOTEICHOIC ACID SYNTHASE"/>
    <property type="match status" value="1"/>
</dbReference>
<protein>
    <submittedName>
        <fullName evidence="10">Sulfatase-like hydrolase/transferase</fullName>
    </submittedName>
</protein>
<dbReference type="CDD" id="cd16015">
    <property type="entry name" value="LTA_synthase"/>
    <property type="match status" value="1"/>
</dbReference>
<evidence type="ECO:0000256" key="2">
    <source>
        <dbReference type="ARBA" id="ARBA00004936"/>
    </source>
</evidence>
<feature type="transmembrane region" description="Helical" evidence="8">
    <location>
        <begin position="119"/>
        <end position="141"/>
    </location>
</feature>
<reference evidence="10" key="2">
    <citation type="journal article" date="2021" name="PeerJ">
        <title>Extensive microbial diversity within the chicken gut microbiome revealed by metagenomics and culture.</title>
        <authorList>
            <person name="Gilroy R."/>
            <person name="Ravi A."/>
            <person name="Getino M."/>
            <person name="Pursley I."/>
            <person name="Horton D.L."/>
            <person name="Alikhan N.F."/>
            <person name="Baker D."/>
            <person name="Gharbi K."/>
            <person name="Hall N."/>
            <person name="Watson M."/>
            <person name="Adriaenssens E.M."/>
            <person name="Foster-Nyarko E."/>
            <person name="Jarju S."/>
            <person name="Secka A."/>
            <person name="Antonio M."/>
            <person name="Oren A."/>
            <person name="Chaudhuri R.R."/>
            <person name="La Ragione R."/>
            <person name="Hildebrand F."/>
            <person name="Pallen M.J."/>
        </authorList>
    </citation>
    <scope>NUCLEOTIDE SEQUENCE</scope>
    <source>
        <strain evidence="10">CHK195-4489</strain>
    </source>
</reference>
<proteinExistence type="predicted"/>
<dbReference type="GO" id="GO:0005886">
    <property type="term" value="C:plasma membrane"/>
    <property type="evidence" value="ECO:0007669"/>
    <property type="project" value="UniProtKB-SubCell"/>
</dbReference>
<dbReference type="Pfam" id="PF00884">
    <property type="entry name" value="Sulfatase"/>
    <property type="match status" value="1"/>
</dbReference>
<dbReference type="Proteomes" id="UP000824089">
    <property type="component" value="Unassembled WGS sequence"/>
</dbReference>
<evidence type="ECO:0000313" key="11">
    <source>
        <dbReference type="Proteomes" id="UP000824089"/>
    </source>
</evidence>
<comment type="caution">
    <text evidence="10">The sequence shown here is derived from an EMBL/GenBank/DDBJ whole genome shotgun (WGS) entry which is preliminary data.</text>
</comment>
<keyword evidence="4 8" id="KW-0812">Transmembrane</keyword>
<dbReference type="EMBL" id="DVMM01000212">
    <property type="protein sequence ID" value="HIU30526.1"/>
    <property type="molecule type" value="Genomic_DNA"/>
</dbReference>
<comment type="pathway">
    <text evidence="2">Cell wall biogenesis; lipoteichoic acid biosynthesis.</text>
</comment>
<dbReference type="SUPFAM" id="SSF53649">
    <property type="entry name" value="Alkaline phosphatase-like"/>
    <property type="match status" value="1"/>
</dbReference>
<keyword evidence="6 8" id="KW-0472">Membrane</keyword>
<feature type="region of interest" description="Disordered" evidence="7">
    <location>
        <begin position="229"/>
        <end position="248"/>
    </location>
</feature>
<evidence type="ECO:0000256" key="1">
    <source>
        <dbReference type="ARBA" id="ARBA00004651"/>
    </source>
</evidence>
<reference evidence="10" key="1">
    <citation type="submission" date="2020-10" db="EMBL/GenBank/DDBJ databases">
        <authorList>
            <person name="Gilroy R."/>
        </authorList>
    </citation>
    <scope>NUCLEOTIDE SEQUENCE</scope>
    <source>
        <strain evidence="10">CHK195-4489</strain>
    </source>
</reference>
<evidence type="ECO:0000256" key="6">
    <source>
        <dbReference type="ARBA" id="ARBA00023136"/>
    </source>
</evidence>
<keyword evidence="3" id="KW-1003">Cell membrane</keyword>
<evidence type="ECO:0000256" key="8">
    <source>
        <dbReference type="SAM" id="Phobius"/>
    </source>
</evidence>
<evidence type="ECO:0000256" key="3">
    <source>
        <dbReference type="ARBA" id="ARBA00022475"/>
    </source>
</evidence>
<dbReference type="AlphaFoldDB" id="A0A9D1I8U7"/>
<evidence type="ECO:0000256" key="7">
    <source>
        <dbReference type="SAM" id="MobiDB-lite"/>
    </source>
</evidence>
<dbReference type="PANTHER" id="PTHR47371:SF3">
    <property type="entry name" value="PHOSPHOGLYCEROL TRANSFERASE I"/>
    <property type="match status" value="1"/>
</dbReference>
<dbReference type="InterPro" id="IPR000917">
    <property type="entry name" value="Sulfatase_N"/>
</dbReference>
<gene>
    <name evidence="10" type="ORF">IAD50_09565</name>
</gene>
<dbReference type="Gene3D" id="3.40.720.10">
    <property type="entry name" value="Alkaline Phosphatase, subunit A"/>
    <property type="match status" value="1"/>
</dbReference>
<feature type="transmembrane region" description="Helical" evidence="8">
    <location>
        <begin position="12"/>
        <end position="29"/>
    </location>
</feature>
<dbReference type="GO" id="GO:0016787">
    <property type="term" value="F:hydrolase activity"/>
    <property type="evidence" value="ECO:0007669"/>
    <property type="project" value="UniProtKB-KW"/>
</dbReference>
<evidence type="ECO:0000313" key="10">
    <source>
        <dbReference type="EMBL" id="HIU30526.1"/>
    </source>
</evidence>
<evidence type="ECO:0000259" key="9">
    <source>
        <dbReference type="Pfam" id="PF00884"/>
    </source>
</evidence>
<sequence length="676" mass="76183">MAESKYRHLKCIVLFPLIILYFEIVFRIFTTGNFFSSSFFPMLFFSLAYGGIGYLLSSLHKNIKVNKGIAAALIFLTCLLYIVQFLIYKQFKQFYDINTMTGGAGDAITSYFSEIMHLIFRQGGIFVILLFLLPFILYLIFSSRLIPAIRGNIATRIVSVAASVISYVIALVLVFTSSIYAPVYRTQYNFQSAVSNFGLITGMRLDLQNNLFGGDLSFEEEDTTAFYTSGTDEAEEHPEKPPAEEPTASPIVYGYNTIDIDFDQLNENASDQIKALNEYVQSLAPSRQNEYTGLFKGKNLILITAEAFSAEVIDPELTPTLYRLATKGINFTDYYQPSSAGTTGGEYQIIFGMMPTDGGMSFKNTSDHLNYYTMGSQLNRLGYYGKAFHNNSYTYYDRDVTHNNLGYSDGFMGYGNGMEQYVKNTWPQSDYEMISGTLPTYIDKQPFNIYYMTVSGHSNYTRSGNTMTSRHWDRVKDLPFSDTVKGYLAANLDFEDALAYLVGELEARGIADDTVICISSDHFPYGLDSAGTLGNMPYLSELYGYDVNNYFERDHSCLIIWSGCLENEEPIVVDSPTYSLDILPTLSNLFGTEFDSRFMVGRDVLSDAPALVFNTNYDWKTDLGTYYAASNTFVPKDESTVVPEGYVEAAKTIVRNKMRYCEGVLDTDYFRYVFGG</sequence>
<dbReference type="InterPro" id="IPR017850">
    <property type="entry name" value="Alkaline_phosphatase_core_sf"/>
</dbReference>
<dbReference type="InterPro" id="IPR050448">
    <property type="entry name" value="OpgB/LTA_synthase_biosynth"/>
</dbReference>